<comment type="caution">
    <text evidence="10">The sequence shown here is derived from an EMBL/GenBank/DDBJ whole genome shotgun (WGS) entry which is preliminary data.</text>
</comment>
<keyword evidence="1 9" id="KW-1003">Cell membrane</keyword>
<dbReference type="GO" id="GO:0036104">
    <property type="term" value="P:Kdo2-lipid A biosynthetic process"/>
    <property type="evidence" value="ECO:0007669"/>
    <property type="project" value="UniProtKB-UniRule"/>
</dbReference>
<keyword evidence="3 9" id="KW-0808">Transferase</keyword>
<evidence type="ECO:0000313" key="10">
    <source>
        <dbReference type="EMBL" id="GEK43142.1"/>
    </source>
</evidence>
<comment type="function">
    <text evidence="9">Catalyzes the transfer of an acyl chain from an acyl-[acyl-carrier-protein] (ACP) to a Kdo(2)-lipid IV(A) to form a Kdo(2)-(acyl)-lipid IV(A).</text>
</comment>
<evidence type="ECO:0000256" key="8">
    <source>
        <dbReference type="ARBA" id="ARBA00023315"/>
    </source>
</evidence>
<evidence type="ECO:0000256" key="4">
    <source>
        <dbReference type="ARBA" id="ARBA00022692"/>
    </source>
</evidence>
<evidence type="ECO:0000256" key="2">
    <source>
        <dbReference type="ARBA" id="ARBA00022519"/>
    </source>
</evidence>
<keyword evidence="6 9" id="KW-1133">Transmembrane helix</keyword>
<feature type="short sequence motif" description="HXXXXD motif" evidence="9">
    <location>
        <begin position="191"/>
        <end position="196"/>
    </location>
</feature>
<reference evidence="10 11" key="1">
    <citation type="submission" date="2019-07" db="EMBL/GenBank/DDBJ databases">
        <title>Whole genome shotgun sequence of Acinetobacter johnsonii NBRC 102197.</title>
        <authorList>
            <person name="Hosoyama A."/>
            <person name="Uohara A."/>
            <person name="Ohji S."/>
            <person name="Ichikawa N."/>
        </authorList>
    </citation>
    <scope>NUCLEOTIDE SEQUENCE [LARGE SCALE GENOMIC DNA]</scope>
    <source>
        <strain evidence="10 11">NBRC 102197</strain>
    </source>
</reference>
<proteinExistence type="inferred from homology"/>
<keyword evidence="7 9" id="KW-0472">Membrane</keyword>
<organism evidence="10 11">
    <name type="scientific">Acinetobacter johnsonii</name>
    <dbReference type="NCBI Taxonomy" id="40214"/>
    <lineage>
        <taxon>Bacteria</taxon>
        <taxon>Pseudomonadati</taxon>
        <taxon>Pseudomonadota</taxon>
        <taxon>Gammaproteobacteria</taxon>
        <taxon>Moraxellales</taxon>
        <taxon>Moraxellaceae</taxon>
        <taxon>Acinetobacter</taxon>
    </lineage>
</organism>
<accession>A0AAV3WBI1</accession>
<comment type="similarity">
    <text evidence="9">Belongs to the LpxL/LpxM/LpxP family.</text>
</comment>
<comment type="catalytic activity">
    <reaction evidence="9">
        <text>an alpha-Kdo-(2-&gt;4)-alpha-Kdo-(2-&gt;6)-lipid IVA + a fatty acyl-[ACP] = an alpha-Kdo-(2-&gt;4)-alpha-Kdo-(2-&gt;6)-(acyl)-lipid IVA + holo-[ACP]</text>
        <dbReference type="Rhea" id="RHEA:69396"/>
        <dbReference type="Rhea" id="RHEA-COMP:9685"/>
        <dbReference type="Rhea" id="RHEA-COMP:14125"/>
        <dbReference type="ChEBI" id="CHEBI:64479"/>
        <dbReference type="ChEBI" id="CHEBI:138651"/>
        <dbReference type="ChEBI" id="CHEBI:176429"/>
        <dbReference type="ChEBI" id="CHEBI:176430"/>
        <dbReference type="EC" id="2.3.1.241"/>
    </reaction>
</comment>
<comment type="subcellular location">
    <subcellularLocation>
        <location evidence="9">Cell inner membrane</location>
        <topology evidence="9">Single-pass membrane protein</topology>
    </subcellularLocation>
</comment>
<dbReference type="EMBL" id="BJUJ01000005">
    <property type="protein sequence ID" value="GEK43142.1"/>
    <property type="molecule type" value="Genomic_DNA"/>
</dbReference>
<dbReference type="GO" id="GO:0008913">
    <property type="term" value="F:Kdo2-lipid IVA acyltransferase activity"/>
    <property type="evidence" value="ECO:0007669"/>
    <property type="project" value="UniProtKB-EC"/>
</dbReference>
<comment type="pathway">
    <text evidence="9">Glycolipid biosynthesis; KDO(2)-lipid A biosynthesis; KDO(2)-lipid A from CMP-3-deoxy-D-manno-octulosonate and lipid IV(A): step 3/4.</text>
</comment>
<dbReference type="PANTHER" id="PTHR30606:SF9">
    <property type="entry name" value="LIPID A BIOSYNTHESIS LAUROYLTRANSFERASE"/>
    <property type="match status" value="1"/>
</dbReference>
<evidence type="ECO:0000256" key="1">
    <source>
        <dbReference type="ARBA" id="ARBA00022475"/>
    </source>
</evidence>
<gene>
    <name evidence="10" type="primary">htrB</name>
    <name evidence="9" type="synonym">lpxL</name>
    <name evidence="10" type="ORF">AJO04nite_04000</name>
</gene>
<dbReference type="CDD" id="cd07984">
    <property type="entry name" value="LPLAT_LABLAT-like"/>
    <property type="match status" value="1"/>
</dbReference>
<evidence type="ECO:0000256" key="9">
    <source>
        <dbReference type="HAMAP-Rule" id="MF_01942"/>
    </source>
</evidence>
<evidence type="ECO:0000256" key="5">
    <source>
        <dbReference type="ARBA" id="ARBA00022985"/>
    </source>
</evidence>
<dbReference type="EC" id="2.3.1.241" evidence="9"/>
<dbReference type="GO" id="GO:0009103">
    <property type="term" value="P:lipopolysaccharide biosynthetic process"/>
    <property type="evidence" value="ECO:0007669"/>
    <property type="project" value="UniProtKB-UniRule"/>
</dbReference>
<dbReference type="AlphaFoldDB" id="A0AAV3WBI1"/>
<keyword evidence="2 9" id="KW-0997">Cell inner membrane</keyword>
<name>A0AAV3WBI1_ACIJO</name>
<dbReference type="InterPro" id="IPR004960">
    <property type="entry name" value="LipA_acyltrans"/>
</dbReference>
<evidence type="ECO:0000256" key="6">
    <source>
        <dbReference type="ARBA" id="ARBA00022989"/>
    </source>
</evidence>
<dbReference type="Pfam" id="PF03279">
    <property type="entry name" value="Lip_A_acyltrans"/>
    <property type="match status" value="1"/>
</dbReference>
<feature type="transmembrane region" description="Helical" evidence="9">
    <location>
        <begin position="77"/>
        <end position="96"/>
    </location>
</feature>
<keyword evidence="4 9" id="KW-0812">Transmembrane</keyword>
<dbReference type="GO" id="GO:0009245">
    <property type="term" value="P:lipid A biosynthetic process"/>
    <property type="evidence" value="ECO:0007669"/>
    <property type="project" value="InterPro"/>
</dbReference>
<protein>
    <recommendedName>
        <fullName evidence="9">Lipid A biosynthesis acyltransferase</fullName>
        <ecNumber evidence="9">2.3.1.241</ecNumber>
    </recommendedName>
    <alternativeName>
        <fullName evidence="9">Kdo(2)-lipid IV(A) acyltransferase</fullName>
    </alternativeName>
</protein>
<dbReference type="GO" id="GO:0005886">
    <property type="term" value="C:plasma membrane"/>
    <property type="evidence" value="ECO:0007669"/>
    <property type="project" value="UniProtKB-SubCell"/>
</dbReference>
<dbReference type="HAMAP" id="MF_01942">
    <property type="entry name" value="Lipid_A_LpxL_LpxP"/>
    <property type="match status" value="1"/>
</dbReference>
<sequence>MHLFHLHMGAFVYIIQAYITSHLQSADIGLILNIDPSFLLHAKLETFFFQPLSQFMSSKPDYQPGEFQWSFLHPKYWGVWIGIVFLMILAILPWAIQHRLATLLGNLSFKYLKSRRKTTVRNLEVCFPEWSAQEVLENARLVFVDQMLGAFETLNAWYSPKWFTGRVSIEGLEHIQKAQAEGKGALLLGTHSTLLDAGGYLCAQYFEPDVVYRPQNNPLLDMLIYRCRATIYAHQIDHDDMRGLVRNLKNGHAIWYSPDQDFGLKQGVMAPFFGVPAATVTAHRRLLKMTKAAAIPLYFYRDGDIKNPQYKVLIEPAVENLPSEDEVDDATRVNQIIENQLRIAPTQYMWFHRRFKTRPAGYDKIYF</sequence>
<dbReference type="PANTHER" id="PTHR30606">
    <property type="entry name" value="LIPID A BIOSYNTHESIS LAUROYL ACYLTRANSFERASE"/>
    <property type="match status" value="1"/>
</dbReference>
<dbReference type="InterPro" id="IPR011920">
    <property type="entry name" value="Lipid_A_LpxL_LpxP"/>
</dbReference>
<dbReference type="Proteomes" id="UP000321274">
    <property type="component" value="Unassembled WGS sequence"/>
</dbReference>
<keyword evidence="5 9" id="KW-0448">Lipopolysaccharide biosynthesis</keyword>
<evidence type="ECO:0000256" key="7">
    <source>
        <dbReference type="ARBA" id="ARBA00023136"/>
    </source>
</evidence>
<keyword evidence="8 9" id="KW-0012">Acyltransferase</keyword>
<evidence type="ECO:0000256" key="3">
    <source>
        <dbReference type="ARBA" id="ARBA00022679"/>
    </source>
</evidence>
<comment type="pathway">
    <text evidence="9">Bacterial outer membrane biogenesis; lipopolysaccharide biosynthesis.</text>
</comment>
<evidence type="ECO:0000313" key="11">
    <source>
        <dbReference type="Proteomes" id="UP000321274"/>
    </source>
</evidence>